<dbReference type="InterPro" id="IPR020471">
    <property type="entry name" value="AKR"/>
</dbReference>
<dbReference type="PRINTS" id="PR00069">
    <property type="entry name" value="ALDKETRDTASE"/>
</dbReference>
<dbReference type="GO" id="GO:0005737">
    <property type="term" value="C:cytoplasm"/>
    <property type="evidence" value="ECO:0007669"/>
    <property type="project" value="TreeGrafter"/>
</dbReference>
<keyword evidence="4" id="KW-1185">Reference proteome</keyword>
<sequence length="283" mass="31079">MFNPDHSTFVIGGDLPVHRLGFGAMRLTGGLDRATGIAIAQRAVELGITLVDTADSYDLGENEELLAAALHPYPPEVVIATKGGHVNLGKDWIPLGRPEYLRQQAELSLRRLRLDRIDLYQLHRIDPTVPLADQIGALRRLQQEGKVRHVGLSEVTVEQLAAARTIMPIVSVQNRYNLVDRSSDPVLDYCEQHGIAFMPWLPVARTRPAADDPIDTVARRVGATRTQVALAWLLHRSPVMLPIPGTSSRKHLEENIAAAKVVLSDEDVEILTAMRTPATPSGT</sequence>
<dbReference type="AlphaFoldDB" id="A0A9W6R6A5"/>
<reference evidence="3" key="1">
    <citation type="submission" date="2023-03" db="EMBL/GenBank/DDBJ databases">
        <title>Amycolatopsis taiwanensis NBRC 103393.</title>
        <authorList>
            <person name="Ichikawa N."/>
            <person name="Sato H."/>
            <person name="Tonouchi N."/>
        </authorList>
    </citation>
    <scope>NUCLEOTIDE SEQUENCE</scope>
    <source>
        <strain evidence="3">NBRC 103393</strain>
    </source>
</reference>
<dbReference type="InterPro" id="IPR023210">
    <property type="entry name" value="NADP_OxRdtase_dom"/>
</dbReference>
<evidence type="ECO:0000313" key="4">
    <source>
        <dbReference type="Proteomes" id="UP001165136"/>
    </source>
</evidence>
<keyword evidence="1" id="KW-0560">Oxidoreductase</keyword>
<dbReference type="Proteomes" id="UP001165136">
    <property type="component" value="Unassembled WGS sequence"/>
</dbReference>
<dbReference type="InterPro" id="IPR036812">
    <property type="entry name" value="NAD(P)_OxRdtase_dom_sf"/>
</dbReference>
<dbReference type="RefSeq" id="WP_285489222.1">
    <property type="nucleotide sequence ID" value="NZ_BSTI01000018.1"/>
</dbReference>
<dbReference type="InterPro" id="IPR050791">
    <property type="entry name" value="Aldo-Keto_reductase"/>
</dbReference>
<evidence type="ECO:0000259" key="2">
    <source>
        <dbReference type="Pfam" id="PF00248"/>
    </source>
</evidence>
<proteinExistence type="predicted"/>
<comment type="caution">
    <text evidence="3">The sequence shown here is derived from an EMBL/GenBank/DDBJ whole genome shotgun (WGS) entry which is preliminary data.</text>
</comment>
<dbReference type="SUPFAM" id="SSF51430">
    <property type="entry name" value="NAD(P)-linked oxidoreductase"/>
    <property type="match status" value="1"/>
</dbReference>
<dbReference type="PANTHER" id="PTHR43625:SF40">
    <property type="entry name" value="ALDO-KETO REDUCTASE YAKC [NADP(+)]"/>
    <property type="match status" value="1"/>
</dbReference>
<dbReference type="EMBL" id="BSTI01000018">
    <property type="protein sequence ID" value="GLY69811.1"/>
    <property type="molecule type" value="Genomic_DNA"/>
</dbReference>
<dbReference type="CDD" id="cd19088">
    <property type="entry name" value="AKR_AKR13B1"/>
    <property type="match status" value="1"/>
</dbReference>
<protein>
    <submittedName>
        <fullName evidence="3">Oxidoreductase</fullName>
    </submittedName>
</protein>
<organism evidence="3 4">
    <name type="scientific">Amycolatopsis taiwanensis</name>
    <dbReference type="NCBI Taxonomy" id="342230"/>
    <lineage>
        <taxon>Bacteria</taxon>
        <taxon>Bacillati</taxon>
        <taxon>Actinomycetota</taxon>
        <taxon>Actinomycetes</taxon>
        <taxon>Pseudonocardiales</taxon>
        <taxon>Pseudonocardiaceae</taxon>
        <taxon>Amycolatopsis</taxon>
    </lineage>
</organism>
<accession>A0A9W6R6A5</accession>
<evidence type="ECO:0000256" key="1">
    <source>
        <dbReference type="ARBA" id="ARBA00023002"/>
    </source>
</evidence>
<feature type="domain" description="NADP-dependent oxidoreductase" evidence="2">
    <location>
        <begin position="19"/>
        <end position="273"/>
    </location>
</feature>
<gene>
    <name evidence="3" type="ORF">Atai01_64300</name>
</gene>
<dbReference type="Pfam" id="PF00248">
    <property type="entry name" value="Aldo_ket_red"/>
    <property type="match status" value="1"/>
</dbReference>
<name>A0A9W6R6A5_9PSEU</name>
<evidence type="ECO:0000313" key="3">
    <source>
        <dbReference type="EMBL" id="GLY69811.1"/>
    </source>
</evidence>
<dbReference type="PANTHER" id="PTHR43625">
    <property type="entry name" value="AFLATOXIN B1 ALDEHYDE REDUCTASE"/>
    <property type="match status" value="1"/>
</dbReference>
<dbReference type="Gene3D" id="3.20.20.100">
    <property type="entry name" value="NADP-dependent oxidoreductase domain"/>
    <property type="match status" value="1"/>
</dbReference>
<dbReference type="GO" id="GO:0016491">
    <property type="term" value="F:oxidoreductase activity"/>
    <property type="evidence" value="ECO:0007669"/>
    <property type="project" value="UniProtKB-KW"/>
</dbReference>